<dbReference type="EMBL" id="BFAA01004998">
    <property type="protein sequence ID" value="GCB60710.1"/>
    <property type="molecule type" value="Genomic_DNA"/>
</dbReference>
<dbReference type="InterPro" id="IPR043574">
    <property type="entry name" value="CARD19"/>
</dbReference>
<protein>
    <recommendedName>
        <fullName evidence="1">CARD domain-containing protein</fullName>
    </recommendedName>
</protein>
<name>A0A401NIL1_SCYTO</name>
<dbReference type="PANTHER" id="PTHR34765:SF1">
    <property type="entry name" value="CASPASE RECRUITMENT DOMAIN-CONTAINING PROTEIN 19"/>
    <property type="match status" value="1"/>
</dbReference>
<dbReference type="AlphaFoldDB" id="A0A401NIL1"/>
<dbReference type="GO" id="GO:0005739">
    <property type="term" value="C:mitochondrion"/>
    <property type="evidence" value="ECO:0007669"/>
    <property type="project" value="TreeGrafter"/>
</dbReference>
<reference evidence="2 3" key="1">
    <citation type="journal article" date="2018" name="Nat. Ecol. Evol.">
        <title>Shark genomes provide insights into elasmobranch evolution and the origin of vertebrates.</title>
        <authorList>
            <person name="Hara Y"/>
            <person name="Yamaguchi K"/>
            <person name="Onimaru K"/>
            <person name="Kadota M"/>
            <person name="Koyanagi M"/>
            <person name="Keeley SD"/>
            <person name="Tatsumi K"/>
            <person name="Tanaka K"/>
            <person name="Motone F"/>
            <person name="Kageyama Y"/>
            <person name="Nozu R"/>
            <person name="Adachi N"/>
            <person name="Nishimura O"/>
            <person name="Nakagawa R"/>
            <person name="Tanegashima C"/>
            <person name="Kiyatake I"/>
            <person name="Matsumoto R"/>
            <person name="Murakumo K"/>
            <person name="Nishida K"/>
            <person name="Terakita A"/>
            <person name="Kuratani S"/>
            <person name="Sato K"/>
            <person name="Hyodo S Kuraku.S."/>
        </authorList>
    </citation>
    <scope>NUCLEOTIDE SEQUENCE [LARGE SCALE GENOMIC DNA]</scope>
</reference>
<dbReference type="SUPFAM" id="SSF47986">
    <property type="entry name" value="DEATH domain"/>
    <property type="match status" value="1"/>
</dbReference>
<dbReference type="InterPro" id="IPR011029">
    <property type="entry name" value="DEATH-like_dom_sf"/>
</dbReference>
<dbReference type="Pfam" id="PF00619">
    <property type="entry name" value="CARD"/>
    <property type="match status" value="1"/>
</dbReference>
<comment type="caution">
    <text evidence="2">The sequence shown here is derived from an EMBL/GenBank/DDBJ whole genome shotgun (WGS) entry which is preliminary data.</text>
</comment>
<dbReference type="Proteomes" id="UP000288216">
    <property type="component" value="Unassembled WGS sequence"/>
</dbReference>
<sequence length="175" mass="20149">MYRNQRKLLISRVGTFLDNIEKKGAIVVEYFYRTFEGINKHAHDQLPSKQKGHVVDGPPAAPVPFSIPEASEVHVEKLKDDFVYLTNEGGINDVTLQQLVEALASQQVFNAVEKEKHLHRNEELHRRVTDFLMDLTRKGQRSCYLFYRALEDSNQALYTSLPSSATKYLKPFQHC</sequence>
<dbReference type="GO" id="GO:0042981">
    <property type="term" value="P:regulation of apoptotic process"/>
    <property type="evidence" value="ECO:0007669"/>
    <property type="project" value="InterPro"/>
</dbReference>
<evidence type="ECO:0000259" key="1">
    <source>
        <dbReference type="PROSITE" id="PS50209"/>
    </source>
</evidence>
<dbReference type="InterPro" id="IPR001315">
    <property type="entry name" value="CARD"/>
</dbReference>
<accession>A0A401NIL1</accession>
<dbReference type="OrthoDB" id="9948801at2759"/>
<dbReference type="PANTHER" id="PTHR34765">
    <property type="entry name" value="CASPASE RECRUITMENT DOMAIN-CONTAINING PROTEIN 19"/>
    <property type="match status" value="1"/>
</dbReference>
<feature type="domain" description="CARD" evidence="1">
    <location>
        <begin position="70"/>
        <end position="165"/>
    </location>
</feature>
<gene>
    <name evidence="2" type="ORF">scyTo_0011182</name>
</gene>
<evidence type="ECO:0000313" key="2">
    <source>
        <dbReference type="EMBL" id="GCB60710.1"/>
    </source>
</evidence>
<evidence type="ECO:0000313" key="3">
    <source>
        <dbReference type="Proteomes" id="UP000288216"/>
    </source>
</evidence>
<dbReference type="PROSITE" id="PS50209">
    <property type="entry name" value="CARD"/>
    <property type="match status" value="1"/>
</dbReference>
<proteinExistence type="predicted"/>
<keyword evidence="3" id="KW-1185">Reference proteome</keyword>
<organism evidence="2 3">
    <name type="scientific">Scyliorhinus torazame</name>
    <name type="common">Cloudy catshark</name>
    <name type="synonym">Catulus torazame</name>
    <dbReference type="NCBI Taxonomy" id="75743"/>
    <lineage>
        <taxon>Eukaryota</taxon>
        <taxon>Metazoa</taxon>
        <taxon>Chordata</taxon>
        <taxon>Craniata</taxon>
        <taxon>Vertebrata</taxon>
        <taxon>Chondrichthyes</taxon>
        <taxon>Elasmobranchii</taxon>
        <taxon>Galeomorphii</taxon>
        <taxon>Galeoidea</taxon>
        <taxon>Carcharhiniformes</taxon>
        <taxon>Scyliorhinidae</taxon>
        <taxon>Scyliorhinus</taxon>
    </lineage>
</organism>
<dbReference type="Gene3D" id="1.10.533.10">
    <property type="entry name" value="Death Domain, Fas"/>
    <property type="match status" value="2"/>
</dbReference>